<dbReference type="CDD" id="cd03257">
    <property type="entry name" value="ABC_NikE_OppD_transporters"/>
    <property type="match status" value="1"/>
</dbReference>
<evidence type="ECO:0000256" key="8">
    <source>
        <dbReference type="ARBA" id="ARBA00038852"/>
    </source>
</evidence>
<evidence type="ECO:0000256" key="3">
    <source>
        <dbReference type="ARBA" id="ARBA00022448"/>
    </source>
</evidence>
<name>A0ABW9YQB7_9GAMM</name>
<dbReference type="GO" id="GO:0005524">
    <property type="term" value="F:ATP binding"/>
    <property type="evidence" value="ECO:0007669"/>
    <property type="project" value="UniProtKB-KW"/>
</dbReference>
<keyword evidence="12" id="KW-1185">Reference proteome</keyword>
<dbReference type="SMART" id="SM00382">
    <property type="entry name" value="AAA"/>
    <property type="match status" value="1"/>
</dbReference>
<keyword evidence="6 11" id="KW-0067">ATP-binding</keyword>
<evidence type="ECO:0000256" key="2">
    <source>
        <dbReference type="ARBA" id="ARBA00005417"/>
    </source>
</evidence>
<gene>
    <name evidence="11" type="ORF">EIZ48_26935</name>
</gene>
<feature type="domain" description="ABC transporter" evidence="10">
    <location>
        <begin position="33"/>
        <end position="285"/>
    </location>
</feature>
<evidence type="ECO:0000256" key="5">
    <source>
        <dbReference type="ARBA" id="ARBA00022741"/>
    </source>
</evidence>
<accession>A0ABW9YQB7</accession>
<dbReference type="EMBL" id="RSEJ01000048">
    <property type="protein sequence ID" value="NBI56142.1"/>
    <property type="molecule type" value="Genomic_DNA"/>
</dbReference>
<dbReference type="Pfam" id="PF00005">
    <property type="entry name" value="ABC_tran"/>
    <property type="match status" value="1"/>
</dbReference>
<keyword evidence="7" id="KW-0472">Membrane</keyword>
<evidence type="ECO:0000259" key="10">
    <source>
        <dbReference type="PROSITE" id="PS50893"/>
    </source>
</evidence>
<keyword evidence="5" id="KW-0547">Nucleotide-binding</keyword>
<dbReference type="Gene3D" id="3.40.50.300">
    <property type="entry name" value="P-loop containing nucleotide triphosphate hydrolases"/>
    <property type="match status" value="1"/>
</dbReference>
<dbReference type="InterPro" id="IPR003593">
    <property type="entry name" value="AAA+_ATPase"/>
</dbReference>
<evidence type="ECO:0000313" key="11">
    <source>
        <dbReference type="EMBL" id="NBI56142.1"/>
    </source>
</evidence>
<sequence>MTTSPLSLSLSSTNVSFRDKECHTMSSNNNDILTIKDLETTFSTDEGEIKVLDGVSFSVAKGKTIGVVGESGCGKSVTAASIMGLLPRPYGKVTAGSITYDGTDLVSMAPEDLYRTRGARISMIFQDPMTALNPVHSVGRQLCEVYELHRPEFSKTERKQAAIDMLQRVGIPAAEQRFHVYPHELSGGMRQRVMIAMALACKPDVLIADEPTTALDVTVQAQILELMRSIQEENNMAIIFITHDLGVVAEMCDEVVVMYAGRVVERADVFTLFESPKHPYTQGLLRSIPRIEDKPKTKLNTIPGSVPHLKEMPSGCRFRNRCYYQNEHCGETVPQPQTVSQKHFVSCLKINEVNNA</sequence>
<evidence type="ECO:0000256" key="7">
    <source>
        <dbReference type="ARBA" id="ARBA00023136"/>
    </source>
</evidence>
<dbReference type="InterPro" id="IPR017871">
    <property type="entry name" value="ABC_transporter-like_CS"/>
</dbReference>
<dbReference type="Pfam" id="PF08352">
    <property type="entry name" value="oligo_HPY"/>
    <property type="match status" value="1"/>
</dbReference>
<dbReference type="SUPFAM" id="SSF52540">
    <property type="entry name" value="P-loop containing nucleoside triphosphate hydrolases"/>
    <property type="match status" value="1"/>
</dbReference>
<proteinExistence type="inferred from homology"/>
<comment type="subcellular location">
    <subcellularLocation>
        <location evidence="1">Cell inner membrane</location>
        <topology evidence="1">Peripheral membrane protein</topology>
    </subcellularLocation>
</comment>
<dbReference type="PANTHER" id="PTHR43297">
    <property type="entry name" value="OLIGOPEPTIDE TRANSPORT ATP-BINDING PROTEIN APPD"/>
    <property type="match status" value="1"/>
</dbReference>
<comment type="similarity">
    <text evidence="2">Belongs to the ABC transporter superfamily.</text>
</comment>
<protein>
    <recommendedName>
        <fullName evidence="8">ABC-type dipeptide transporter</fullName>
        <ecNumber evidence="8">7.4.2.9</ecNumber>
    </recommendedName>
</protein>
<evidence type="ECO:0000256" key="9">
    <source>
        <dbReference type="ARBA" id="ARBA00047356"/>
    </source>
</evidence>
<dbReference type="InterPro" id="IPR050388">
    <property type="entry name" value="ABC_Ni/Peptide_Import"/>
</dbReference>
<dbReference type="EC" id="7.4.2.9" evidence="8"/>
<comment type="caution">
    <text evidence="11">The sequence shown here is derived from an EMBL/GenBank/DDBJ whole genome shotgun (WGS) entry which is preliminary data.</text>
</comment>
<reference evidence="11 12" key="1">
    <citation type="journal article" date="2017" name="Int. J. Syst. Evol. Microbiol.">
        <title>Photobacterium alginatilyticum sp. nov., a marine bacterium isolated from bottom seawater.</title>
        <authorList>
            <person name="Wang X."/>
            <person name="Wang Y."/>
            <person name="Yang X."/>
            <person name="Sun H."/>
            <person name="Li B."/>
            <person name="Zhang X.H."/>
        </authorList>
    </citation>
    <scope>NUCLEOTIDE SEQUENCE [LARGE SCALE GENOMIC DNA]</scope>
    <source>
        <strain evidence="11 12">P03D4</strain>
    </source>
</reference>
<organism evidence="11 12">
    <name type="scientific">Photobacterium alginatilyticum</name>
    <dbReference type="NCBI Taxonomy" id="1775171"/>
    <lineage>
        <taxon>Bacteria</taxon>
        <taxon>Pseudomonadati</taxon>
        <taxon>Pseudomonadota</taxon>
        <taxon>Gammaproteobacteria</taxon>
        <taxon>Vibrionales</taxon>
        <taxon>Vibrionaceae</taxon>
        <taxon>Photobacterium</taxon>
    </lineage>
</organism>
<dbReference type="PROSITE" id="PS50893">
    <property type="entry name" value="ABC_TRANSPORTER_2"/>
    <property type="match status" value="1"/>
</dbReference>
<dbReference type="Proteomes" id="UP000738517">
    <property type="component" value="Unassembled WGS sequence"/>
</dbReference>
<comment type="catalytic activity">
    <reaction evidence="9">
        <text>a dipeptide(out) + ATP + H2O = a dipeptide(in) + ADP + phosphate + H(+)</text>
        <dbReference type="Rhea" id="RHEA:23120"/>
        <dbReference type="ChEBI" id="CHEBI:15377"/>
        <dbReference type="ChEBI" id="CHEBI:15378"/>
        <dbReference type="ChEBI" id="CHEBI:30616"/>
        <dbReference type="ChEBI" id="CHEBI:43474"/>
        <dbReference type="ChEBI" id="CHEBI:90799"/>
        <dbReference type="ChEBI" id="CHEBI:456216"/>
        <dbReference type="EC" id="7.4.2.9"/>
    </reaction>
</comment>
<dbReference type="PANTHER" id="PTHR43297:SF2">
    <property type="entry name" value="DIPEPTIDE TRANSPORT ATP-BINDING PROTEIN DPPD"/>
    <property type="match status" value="1"/>
</dbReference>
<dbReference type="InterPro" id="IPR003439">
    <property type="entry name" value="ABC_transporter-like_ATP-bd"/>
</dbReference>
<keyword evidence="3" id="KW-0813">Transport</keyword>
<dbReference type="InterPro" id="IPR027417">
    <property type="entry name" value="P-loop_NTPase"/>
</dbReference>
<evidence type="ECO:0000256" key="4">
    <source>
        <dbReference type="ARBA" id="ARBA00022475"/>
    </source>
</evidence>
<dbReference type="PROSITE" id="PS00211">
    <property type="entry name" value="ABC_TRANSPORTER_1"/>
    <property type="match status" value="1"/>
</dbReference>
<dbReference type="NCBIfam" id="TIGR01727">
    <property type="entry name" value="oligo_HPY"/>
    <property type="match status" value="1"/>
</dbReference>
<evidence type="ECO:0000313" key="12">
    <source>
        <dbReference type="Proteomes" id="UP000738517"/>
    </source>
</evidence>
<keyword evidence="4" id="KW-1003">Cell membrane</keyword>
<evidence type="ECO:0000256" key="1">
    <source>
        <dbReference type="ARBA" id="ARBA00004417"/>
    </source>
</evidence>
<evidence type="ECO:0000256" key="6">
    <source>
        <dbReference type="ARBA" id="ARBA00022840"/>
    </source>
</evidence>
<dbReference type="InterPro" id="IPR013563">
    <property type="entry name" value="Oligopep_ABC_C"/>
</dbReference>